<proteinExistence type="predicted"/>
<gene>
    <name evidence="3" type="ORF">LMG31506_06451</name>
</gene>
<dbReference type="RefSeq" id="WP_211951258.1">
    <property type="nucleotide sequence ID" value="NZ_CAJPUY010000065.1"/>
</dbReference>
<comment type="caution">
    <text evidence="3">The sequence shown here is derived from an EMBL/GenBank/DDBJ whole genome shotgun (WGS) entry which is preliminary data.</text>
</comment>
<dbReference type="GO" id="GO:0004803">
    <property type="term" value="F:transposase activity"/>
    <property type="evidence" value="ECO:0007669"/>
    <property type="project" value="InterPro"/>
</dbReference>
<evidence type="ECO:0000313" key="3">
    <source>
        <dbReference type="EMBL" id="CAG2158682.1"/>
    </source>
</evidence>
<dbReference type="Pfam" id="PF01548">
    <property type="entry name" value="DEDD_Tnp_IS110"/>
    <property type="match status" value="1"/>
</dbReference>
<feature type="domain" description="Transposase IS110-like N-terminal" evidence="1">
    <location>
        <begin position="7"/>
        <end position="142"/>
    </location>
</feature>
<dbReference type="GO" id="GO:0003677">
    <property type="term" value="F:DNA binding"/>
    <property type="evidence" value="ECO:0007669"/>
    <property type="project" value="InterPro"/>
</dbReference>
<feature type="domain" description="Transposase IS116/IS110/IS902 C-terminal" evidence="2">
    <location>
        <begin position="211"/>
        <end position="287"/>
    </location>
</feature>
<dbReference type="PANTHER" id="PTHR33055">
    <property type="entry name" value="TRANSPOSASE FOR INSERTION SEQUENCE ELEMENT IS1111A"/>
    <property type="match status" value="1"/>
</dbReference>
<dbReference type="InterPro" id="IPR002525">
    <property type="entry name" value="Transp_IS110-like_N"/>
</dbReference>
<dbReference type="AlphaFoldDB" id="A0A916MYR1"/>
<dbReference type="InterPro" id="IPR047650">
    <property type="entry name" value="Transpos_IS110"/>
</dbReference>
<evidence type="ECO:0000259" key="1">
    <source>
        <dbReference type="Pfam" id="PF01548"/>
    </source>
</evidence>
<dbReference type="InterPro" id="IPR003346">
    <property type="entry name" value="Transposase_20"/>
</dbReference>
<organism evidence="3 4">
    <name type="scientific">Cupriavidus yeoncheonensis</name>
    <dbReference type="NCBI Taxonomy" id="1462994"/>
    <lineage>
        <taxon>Bacteria</taxon>
        <taxon>Pseudomonadati</taxon>
        <taxon>Pseudomonadota</taxon>
        <taxon>Betaproteobacteria</taxon>
        <taxon>Burkholderiales</taxon>
        <taxon>Burkholderiaceae</taxon>
        <taxon>Cupriavidus</taxon>
    </lineage>
</organism>
<evidence type="ECO:0000313" key="4">
    <source>
        <dbReference type="Proteomes" id="UP000672934"/>
    </source>
</evidence>
<name>A0A916MYR1_9BURK</name>
<dbReference type="PANTHER" id="PTHR33055:SF3">
    <property type="entry name" value="PUTATIVE TRANSPOSASE FOR IS117-RELATED"/>
    <property type="match status" value="1"/>
</dbReference>
<keyword evidence="4" id="KW-1185">Reference proteome</keyword>
<dbReference type="Pfam" id="PF02371">
    <property type="entry name" value="Transposase_20"/>
    <property type="match status" value="1"/>
</dbReference>
<sequence length="341" mass="38052">MNTTTYGLDIAKGVFQLYWVEPSGECFNRRFTHQALLNFLAKRAPGRVALEACGSAHWWARQLAALGHKPVLLHAAFVRPFVQTNKTDVADAKAIWTAVHQPGMRQVAPKTETQQAILALHAFRTLRVKARTMLVNQLRGTLFEFGARFRRGRRAGLEEIRQHMAELEQQLPRVLFDSVCDQLQSIARLDEEIGQIEIRLNSWLKEDHDCQTVAAIPGIGPLTATALVATIGNVHTFRSGRQLAAFLGLVPRQRGTGGKVNLGGISKRGDTYLRTLLIHGARVVLSHLRRKGQSHWGTTLVQRRPANVVGVAMANKMARTAWAVLAHNRTYDRDYVSVRPA</sequence>
<dbReference type="NCBIfam" id="NF033542">
    <property type="entry name" value="transpos_IS110"/>
    <property type="match status" value="1"/>
</dbReference>
<protein>
    <submittedName>
        <fullName evidence="3">IS110 family transposase ISRta4</fullName>
    </submittedName>
</protein>
<accession>A0A916MYR1</accession>
<dbReference type="GO" id="GO:0006313">
    <property type="term" value="P:DNA transposition"/>
    <property type="evidence" value="ECO:0007669"/>
    <property type="project" value="InterPro"/>
</dbReference>
<reference evidence="3" key="1">
    <citation type="submission" date="2021-03" db="EMBL/GenBank/DDBJ databases">
        <authorList>
            <person name="Peeters C."/>
        </authorList>
    </citation>
    <scope>NUCLEOTIDE SEQUENCE</scope>
    <source>
        <strain evidence="3">LMG 31506</strain>
    </source>
</reference>
<evidence type="ECO:0000259" key="2">
    <source>
        <dbReference type="Pfam" id="PF02371"/>
    </source>
</evidence>
<dbReference type="Proteomes" id="UP000672934">
    <property type="component" value="Unassembled WGS sequence"/>
</dbReference>
<dbReference type="EMBL" id="CAJPUY010000065">
    <property type="protein sequence ID" value="CAG2158682.1"/>
    <property type="molecule type" value="Genomic_DNA"/>
</dbReference>